<comment type="caution">
    <text evidence="1">The sequence shown here is derived from an EMBL/GenBank/DDBJ whole genome shotgun (WGS) entry which is preliminary data.</text>
</comment>
<keyword evidence="2" id="KW-1185">Reference proteome</keyword>
<name>A0ACC3NYQ0_9PEZI</name>
<proteinExistence type="predicted"/>
<dbReference type="Proteomes" id="UP001281147">
    <property type="component" value="Unassembled WGS sequence"/>
</dbReference>
<evidence type="ECO:0000313" key="1">
    <source>
        <dbReference type="EMBL" id="KAK3724878.1"/>
    </source>
</evidence>
<accession>A0ACC3NYQ0</accession>
<organism evidence="1 2">
    <name type="scientific">Vermiconidia calcicola</name>
    <dbReference type="NCBI Taxonomy" id="1690605"/>
    <lineage>
        <taxon>Eukaryota</taxon>
        <taxon>Fungi</taxon>
        <taxon>Dikarya</taxon>
        <taxon>Ascomycota</taxon>
        <taxon>Pezizomycotina</taxon>
        <taxon>Dothideomycetes</taxon>
        <taxon>Dothideomycetidae</taxon>
        <taxon>Mycosphaerellales</taxon>
        <taxon>Extremaceae</taxon>
        <taxon>Vermiconidia</taxon>
    </lineage>
</organism>
<sequence length="176" mass="18301">MANANNPSGPSQPGLDQVYETSGNAASKEPAEQKQANANAKDDSAAVDQRIPSKQTSSMDEATPTAMAQGVRGAGAGENEEDFTEQEKGRSQDVNAEQMAAPGEGSVHDTVENKPGAGGGEPGLETDLDRKKAEQAPLRKQEKEKQQEELDVGGVLGQRGGPANPVDKGNYPNSGD</sequence>
<dbReference type="EMBL" id="JAUTXU010000004">
    <property type="protein sequence ID" value="KAK3724878.1"/>
    <property type="molecule type" value="Genomic_DNA"/>
</dbReference>
<reference evidence="1" key="1">
    <citation type="submission" date="2023-07" db="EMBL/GenBank/DDBJ databases">
        <title>Black Yeasts Isolated from many extreme environments.</title>
        <authorList>
            <person name="Coleine C."/>
            <person name="Stajich J.E."/>
            <person name="Selbmann L."/>
        </authorList>
    </citation>
    <scope>NUCLEOTIDE SEQUENCE</scope>
    <source>
        <strain evidence="1">CCFEE 5714</strain>
    </source>
</reference>
<protein>
    <submittedName>
        <fullName evidence="1">Uncharacterized protein</fullName>
    </submittedName>
</protein>
<gene>
    <name evidence="1" type="ORF">LTR37_000926</name>
</gene>
<evidence type="ECO:0000313" key="2">
    <source>
        <dbReference type="Proteomes" id="UP001281147"/>
    </source>
</evidence>